<keyword evidence="4" id="KW-1185">Reference proteome</keyword>
<keyword evidence="1" id="KW-0853">WD repeat</keyword>
<comment type="caution">
    <text evidence="3">The sequence shown here is derived from an EMBL/GenBank/DDBJ whole genome shotgun (WGS) entry which is preliminary data.</text>
</comment>
<dbReference type="SMART" id="SM00320">
    <property type="entry name" value="WD40"/>
    <property type="match status" value="1"/>
</dbReference>
<dbReference type="PROSITE" id="PS50082">
    <property type="entry name" value="WD_REPEATS_2"/>
    <property type="match status" value="1"/>
</dbReference>
<dbReference type="EMBL" id="JAEFCI010005311">
    <property type="protein sequence ID" value="KAG5460378.1"/>
    <property type="molecule type" value="Genomic_DNA"/>
</dbReference>
<evidence type="ECO:0000256" key="2">
    <source>
        <dbReference type="SAM" id="MobiDB-lite"/>
    </source>
</evidence>
<sequence length="221" mass="23322">MTVRGRRGATAEGGNGGYGGRKRVGGTRRRKRRHGGGYGAASRGGRKRGRNGETRGVRRRLGREARGQARWQAGELGGLRAPGEGAVTGNGTAAAAAAGELFGADDVLDFTNKMADKDDAAAAAAATATTTVWRLPFSKLVHHPTRDILFLACGGHLHTIDTTKNGLVCRTTAGPNPDTPHTGIIRTLAISNDGRRLVSSGEDKLLKVWSTERELECLSSR</sequence>
<protein>
    <submittedName>
        <fullName evidence="3">Uncharacterized protein</fullName>
    </submittedName>
</protein>
<dbReference type="AlphaFoldDB" id="A0A8H7ZVG7"/>
<feature type="compositionally biased region" description="Basic and acidic residues" evidence="2">
    <location>
        <begin position="50"/>
        <end position="67"/>
    </location>
</feature>
<dbReference type="InterPro" id="IPR011044">
    <property type="entry name" value="Quino_amine_DH_bsu"/>
</dbReference>
<name>A0A8H7ZVG7_9FUNG</name>
<dbReference type="InterPro" id="IPR015943">
    <property type="entry name" value="WD40/YVTN_repeat-like_dom_sf"/>
</dbReference>
<feature type="region of interest" description="Disordered" evidence="2">
    <location>
        <begin position="1"/>
        <end position="84"/>
    </location>
</feature>
<gene>
    <name evidence="3" type="ORF">BJ554DRAFT_7584</name>
</gene>
<dbReference type="Gene3D" id="2.130.10.10">
    <property type="entry name" value="YVTN repeat-like/Quinoprotein amine dehydrogenase"/>
    <property type="match status" value="1"/>
</dbReference>
<reference evidence="3 4" key="1">
    <citation type="journal article" name="Sci. Rep.">
        <title>Genome-scale phylogenetic analyses confirm Olpidium as the closest living zoosporic fungus to the non-flagellated, terrestrial fungi.</title>
        <authorList>
            <person name="Chang Y."/>
            <person name="Rochon D."/>
            <person name="Sekimoto S."/>
            <person name="Wang Y."/>
            <person name="Chovatia M."/>
            <person name="Sandor L."/>
            <person name="Salamov A."/>
            <person name="Grigoriev I.V."/>
            <person name="Stajich J.E."/>
            <person name="Spatafora J.W."/>
        </authorList>
    </citation>
    <scope>NUCLEOTIDE SEQUENCE [LARGE SCALE GENOMIC DNA]</scope>
    <source>
        <strain evidence="3">S191</strain>
    </source>
</reference>
<evidence type="ECO:0000313" key="3">
    <source>
        <dbReference type="EMBL" id="KAG5460378.1"/>
    </source>
</evidence>
<dbReference type="SUPFAM" id="SSF50969">
    <property type="entry name" value="YVTN repeat-like/Quinoprotein amine dehydrogenase"/>
    <property type="match status" value="1"/>
</dbReference>
<feature type="compositionally biased region" description="Basic residues" evidence="2">
    <location>
        <begin position="20"/>
        <end position="35"/>
    </location>
</feature>
<dbReference type="Pfam" id="PF00400">
    <property type="entry name" value="WD40"/>
    <property type="match status" value="1"/>
</dbReference>
<organism evidence="3 4">
    <name type="scientific">Olpidium bornovanus</name>
    <dbReference type="NCBI Taxonomy" id="278681"/>
    <lineage>
        <taxon>Eukaryota</taxon>
        <taxon>Fungi</taxon>
        <taxon>Fungi incertae sedis</taxon>
        <taxon>Olpidiomycota</taxon>
        <taxon>Olpidiomycotina</taxon>
        <taxon>Olpidiomycetes</taxon>
        <taxon>Olpidiales</taxon>
        <taxon>Olpidiaceae</taxon>
        <taxon>Olpidium</taxon>
    </lineage>
</organism>
<feature type="repeat" description="WD" evidence="1">
    <location>
        <begin position="178"/>
        <end position="212"/>
    </location>
</feature>
<dbReference type="OrthoDB" id="3267146at2759"/>
<evidence type="ECO:0000256" key="1">
    <source>
        <dbReference type="PROSITE-ProRule" id="PRU00221"/>
    </source>
</evidence>
<proteinExistence type="predicted"/>
<accession>A0A8H7ZVG7</accession>
<dbReference type="PROSITE" id="PS50294">
    <property type="entry name" value="WD_REPEATS_REGION"/>
    <property type="match status" value="1"/>
</dbReference>
<evidence type="ECO:0000313" key="4">
    <source>
        <dbReference type="Proteomes" id="UP000673691"/>
    </source>
</evidence>
<dbReference type="Proteomes" id="UP000673691">
    <property type="component" value="Unassembled WGS sequence"/>
</dbReference>
<dbReference type="InterPro" id="IPR001680">
    <property type="entry name" value="WD40_rpt"/>
</dbReference>